<keyword evidence="1" id="KW-0378">Hydrolase</keyword>
<evidence type="ECO:0000256" key="1">
    <source>
        <dbReference type="HAMAP-Rule" id="MF_00691"/>
    </source>
</evidence>
<dbReference type="RefSeq" id="WP_257313636.1">
    <property type="nucleotide sequence ID" value="NZ_JANFDG010000004.1"/>
</dbReference>
<proteinExistence type="inferred from homology"/>
<keyword evidence="1" id="KW-0547">Nucleotide-binding</keyword>
<dbReference type="InterPro" id="IPR005501">
    <property type="entry name" value="LamB/YcsF/PxpA-like"/>
</dbReference>
<comment type="similarity">
    <text evidence="1">Belongs to the LamB/PxpA family.</text>
</comment>
<reference evidence="3" key="1">
    <citation type="journal article" date="2019" name="Int. J. Syst. Evol. Microbiol.">
        <title>The Global Catalogue of Microorganisms (GCM) 10K type strain sequencing project: providing services to taxonomists for standard genome sequencing and annotation.</title>
        <authorList>
            <consortium name="The Broad Institute Genomics Platform"/>
            <consortium name="The Broad Institute Genome Sequencing Center for Infectious Disease"/>
            <person name="Wu L."/>
            <person name="Ma J."/>
        </authorList>
    </citation>
    <scope>NUCLEOTIDE SEQUENCE [LARGE SCALE GENOMIC DNA]</scope>
    <source>
        <strain evidence="3">KCTC 52677</strain>
    </source>
</reference>
<gene>
    <name evidence="1" type="primary">pxpA</name>
    <name evidence="2" type="ORF">ACFOHH_11350</name>
</gene>
<keyword evidence="3" id="KW-1185">Reference proteome</keyword>
<dbReference type="PANTHER" id="PTHR30292:SF0">
    <property type="entry name" value="5-OXOPROLINASE SUBUNIT A"/>
    <property type="match status" value="1"/>
</dbReference>
<dbReference type="Gene3D" id="3.20.20.370">
    <property type="entry name" value="Glycoside hydrolase/deacetylase"/>
    <property type="match status" value="1"/>
</dbReference>
<dbReference type="NCBIfam" id="NF003816">
    <property type="entry name" value="PRK05406.1-5"/>
    <property type="match status" value="1"/>
</dbReference>
<dbReference type="Pfam" id="PF03746">
    <property type="entry name" value="LamB_YcsF"/>
    <property type="match status" value="1"/>
</dbReference>
<dbReference type="CDD" id="cd10787">
    <property type="entry name" value="LamB_YcsF_like"/>
    <property type="match status" value="1"/>
</dbReference>
<sequence>MASIDLNSDLGESFGPWPMGDDVSMLSIVTSANIACGFHAGDPAGILSVLKAAAERGVAVGAHVGYRDLVGFGRRDMDPSSAELVADTIYQIGALQGLATAAGTRVRYVKPHGALYNTIANDARQAADVIAGIRAVDPALVLMALSGAPIVAQARAAGLTVVCEAFADRAYNADGSLVSRRLPGAVIHDPQAVADRMLRLVTEGRITAIDGSEIALEAQSICIHGDTPAAVAIARTLREALSAEGVALQPFVHG</sequence>
<comment type="caution">
    <text evidence="2">The sequence shown here is derived from an EMBL/GenBank/DDBJ whole genome shotgun (WGS) entry which is preliminary data.</text>
</comment>
<dbReference type="InterPro" id="IPR011330">
    <property type="entry name" value="Glyco_hydro/deAcase_b/a-brl"/>
</dbReference>
<protein>
    <recommendedName>
        <fullName evidence="1">5-oxoprolinase subunit A</fullName>
        <shortName evidence="1">5-OPase subunit A</shortName>
        <ecNumber evidence="1">3.5.2.9</ecNumber>
    </recommendedName>
    <alternativeName>
        <fullName evidence="1">5-oxoprolinase (ATP-hydrolyzing) subunit A</fullName>
    </alternativeName>
</protein>
<dbReference type="Proteomes" id="UP001595377">
    <property type="component" value="Unassembled WGS sequence"/>
</dbReference>
<organism evidence="2 3">
    <name type="scientific">Shinella pollutisoli</name>
    <dbReference type="NCBI Taxonomy" id="2250594"/>
    <lineage>
        <taxon>Bacteria</taxon>
        <taxon>Pseudomonadati</taxon>
        <taxon>Pseudomonadota</taxon>
        <taxon>Alphaproteobacteria</taxon>
        <taxon>Hyphomicrobiales</taxon>
        <taxon>Rhizobiaceae</taxon>
        <taxon>Shinella</taxon>
    </lineage>
</organism>
<evidence type="ECO:0000313" key="3">
    <source>
        <dbReference type="Proteomes" id="UP001595377"/>
    </source>
</evidence>
<dbReference type="HAMAP" id="MF_00691">
    <property type="entry name" value="PxpA"/>
    <property type="match status" value="1"/>
</dbReference>
<name>A0ABV7DG91_9HYPH</name>
<comment type="function">
    <text evidence="1">Catalyzes the cleavage of 5-oxoproline to form L-glutamate coupled to the hydrolysis of ATP to ADP and inorganic phosphate.</text>
</comment>
<dbReference type="SUPFAM" id="SSF88713">
    <property type="entry name" value="Glycoside hydrolase/deacetylase"/>
    <property type="match status" value="1"/>
</dbReference>
<dbReference type="PANTHER" id="PTHR30292">
    <property type="entry name" value="UNCHARACTERIZED PROTEIN YBGL-RELATED"/>
    <property type="match status" value="1"/>
</dbReference>
<dbReference type="NCBIfam" id="NF003814">
    <property type="entry name" value="PRK05406.1-3"/>
    <property type="match status" value="1"/>
</dbReference>
<evidence type="ECO:0000313" key="2">
    <source>
        <dbReference type="EMBL" id="MFC3073697.1"/>
    </source>
</evidence>
<comment type="catalytic activity">
    <reaction evidence="1">
        <text>5-oxo-L-proline + ATP + 2 H2O = L-glutamate + ADP + phosphate + H(+)</text>
        <dbReference type="Rhea" id="RHEA:10348"/>
        <dbReference type="ChEBI" id="CHEBI:15377"/>
        <dbReference type="ChEBI" id="CHEBI:15378"/>
        <dbReference type="ChEBI" id="CHEBI:29985"/>
        <dbReference type="ChEBI" id="CHEBI:30616"/>
        <dbReference type="ChEBI" id="CHEBI:43474"/>
        <dbReference type="ChEBI" id="CHEBI:58402"/>
        <dbReference type="ChEBI" id="CHEBI:456216"/>
        <dbReference type="EC" id="3.5.2.9"/>
    </reaction>
</comment>
<dbReference type="EC" id="3.5.2.9" evidence="1"/>
<dbReference type="EMBL" id="JBHRSP010000017">
    <property type="protein sequence ID" value="MFC3073697.1"/>
    <property type="molecule type" value="Genomic_DNA"/>
</dbReference>
<comment type="subunit">
    <text evidence="1">Forms a complex composed of PxpA, PxpB and PxpC.</text>
</comment>
<keyword evidence="1" id="KW-0067">ATP-binding</keyword>
<accession>A0ABV7DG91</accession>